<evidence type="ECO:0000256" key="1">
    <source>
        <dbReference type="SAM" id="MobiDB-lite"/>
    </source>
</evidence>
<protein>
    <recommendedName>
        <fullName evidence="4">DUF3577 domain-containing protein</fullName>
    </recommendedName>
</protein>
<dbReference type="Proteomes" id="UP001195624">
    <property type="component" value="Unassembled WGS sequence"/>
</dbReference>
<dbReference type="RefSeq" id="WP_017801286.1">
    <property type="nucleotide sequence ID" value="NZ_JAGGMQ010000001.1"/>
</dbReference>
<dbReference type="EMBL" id="JAGGMQ010000001">
    <property type="protein sequence ID" value="MBP2170747.1"/>
    <property type="molecule type" value="Genomic_DNA"/>
</dbReference>
<accession>A0ABS4PDN7</accession>
<sequence>MTEQSWFNLNINGIGYVNRIREVTPKRGDPFLCCDIAALEGPSDDVEYLRFDCRVTGKDAQQLIRRCTQACEDKRKILIQFRLGDLYTDTFVYSKGDRKGQTGVSLKAHLLFIGLIRIDGEEVYRAERPAAVEVPDATEPPAEKVNNAESDSKLACF</sequence>
<evidence type="ECO:0008006" key="4">
    <source>
        <dbReference type="Google" id="ProtNLM"/>
    </source>
</evidence>
<evidence type="ECO:0000313" key="2">
    <source>
        <dbReference type="EMBL" id="MBP2170747.1"/>
    </source>
</evidence>
<name>A0ABS4PDN7_9GAMM</name>
<dbReference type="NCBIfam" id="NF040584">
    <property type="entry name" value="STY4534_fam"/>
    <property type="match status" value="1"/>
</dbReference>
<dbReference type="InterPro" id="IPR021960">
    <property type="entry name" value="DUF3577"/>
</dbReference>
<organism evidence="2 3">
    <name type="scientific">Winslowiella toletana</name>
    <dbReference type="NCBI Taxonomy" id="92490"/>
    <lineage>
        <taxon>Bacteria</taxon>
        <taxon>Pseudomonadati</taxon>
        <taxon>Pseudomonadota</taxon>
        <taxon>Gammaproteobacteria</taxon>
        <taxon>Enterobacterales</taxon>
        <taxon>Erwiniaceae</taxon>
        <taxon>Winslowiella</taxon>
    </lineage>
</organism>
<comment type="caution">
    <text evidence="2">The sequence shown here is derived from an EMBL/GenBank/DDBJ whole genome shotgun (WGS) entry which is preliminary data.</text>
</comment>
<evidence type="ECO:0000313" key="3">
    <source>
        <dbReference type="Proteomes" id="UP001195624"/>
    </source>
</evidence>
<feature type="region of interest" description="Disordered" evidence="1">
    <location>
        <begin position="135"/>
        <end position="157"/>
    </location>
</feature>
<keyword evidence="3" id="KW-1185">Reference proteome</keyword>
<reference evidence="3" key="1">
    <citation type="submission" date="2023-07" db="EMBL/GenBank/DDBJ databases">
        <title>Genome mining of underrepresented organisms for secondary metabolites.</title>
        <authorList>
            <person name="D'Agostino P.M."/>
        </authorList>
    </citation>
    <scope>NUCLEOTIDE SEQUENCE [LARGE SCALE GENOMIC DNA]</scope>
    <source>
        <strain evidence="3">WS4403</strain>
    </source>
</reference>
<dbReference type="Pfam" id="PF12101">
    <property type="entry name" value="DUF3577"/>
    <property type="match status" value="1"/>
</dbReference>
<gene>
    <name evidence="2" type="ORF">J2125_003939</name>
</gene>
<proteinExistence type="predicted"/>